<keyword evidence="10" id="KW-1185">Reference proteome</keyword>
<dbReference type="GO" id="GO:0015990">
    <property type="term" value="P:electron transport coupled proton transport"/>
    <property type="evidence" value="ECO:0007669"/>
    <property type="project" value="TreeGrafter"/>
</dbReference>
<reference evidence="9 10" key="1">
    <citation type="submission" date="2020-08" db="EMBL/GenBank/DDBJ databases">
        <title>Genomic Encyclopedia of Type Strains, Phase IV (KMG-IV): sequencing the most valuable type-strain genomes for metagenomic binning, comparative biology and taxonomic classification.</title>
        <authorList>
            <person name="Goeker M."/>
        </authorList>
    </citation>
    <scope>NUCLEOTIDE SEQUENCE [LARGE SCALE GENOMIC DNA]</scope>
    <source>
        <strain evidence="9 10">DSM 103725</strain>
    </source>
</reference>
<keyword evidence="4 7" id="KW-1133">Transmembrane helix</keyword>
<organism evidence="9 10">
    <name type="scientific">Algisphaera agarilytica</name>
    <dbReference type="NCBI Taxonomy" id="1385975"/>
    <lineage>
        <taxon>Bacteria</taxon>
        <taxon>Pseudomonadati</taxon>
        <taxon>Planctomycetota</taxon>
        <taxon>Phycisphaerae</taxon>
        <taxon>Phycisphaerales</taxon>
        <taxon>Phycisphaeraceae</taxon>
        <taxon>Algisphaera</taxon>
    </lineage>
</organism>
<keyword evidence="3 6" id="KW-0812">Transmembrane</keyword>
<feature type="transmembrane region" description="Helical" evidence="7">
    <location>
        <begin position="171"/>
        <end position="194"/>
    </location>
</feature>
<feature type="transmembrane region" description="Helical" evidence="7">
    <location>
        <begin position="482"/>
        <end position="499"/>
    </location>
</feature>
<dbReference type="GO" id="GO:0042773">
    <property type="term" value="P:ATP synthesis coupled electron transport"/>
    <property type="evidence" value="ECO:0007669"/>
    <property type="project" value="InterPro"/>
</dbReference>
<dbReference type="InterPro" id="IPR003918">
    <property type="entry name" value="NADH_UbQ_OxRdtase"/>
</dbReference>
<dbReference type="PANTHER" id="PTHR43507">
    <property type="entry name" value="NADH-UBIQUINONE OXIDOREDUCTASE CHAIN 4"/>
    <property type="match status" value="1"/>
</dbReference>
<feature type="transmembrane region" description="Helical" evidence="7">
    <location>
        <begin position="6"/>
        <end position="24"/>
    </location>
</feature>
<feature type="domain" description="NADH:quinone oxidoreductase/Mrp antiporter transmembrane" evidence="8">
    <location>
        <begin position="135"/>
        <end position="418"/>
    </location>
</feature>
<keyword evidence="5 7" id="KW-0472">Membrane</keyword>
<dbReference type="GO" id="GO:0008137">
    <property type="term" value="F:NADH dehydrogenase (ubiquinone) activity"/>
    <property type="evidence" value="ECO:0007669"/>
    <property type="project" value="InterPro"/>
</dbReference>
<dbReference type="InterPro" id="IPR001750">
    <property type="entry name" value="ND/Mrp_TM"/>
</dbReference>
<dbReference type="GO" id="GO:0012505">
    <property type="term" value="C:endomembrane system"/>
    <property type="evidence" value="ECO:0007669"/>
    <property type="project" value="UniProtKB-SubCell"/>
</dbReference>
<feature type="transmembrane region" description="Helical" evidence="7">
    <location>
        <begin position="422"/>
        <end position="446"/>
    </location>
</feature>
<dbReference type="AlphaFoldDB" id="A0A7X0HBC1"/>
<dbReference type="GO" id="GO:0016020">
    <property type="term" value="C:membrane"/>
    <property type="evidence" value="ECO:0007669"/>
    <property type="project" value="UniProtKB-SubCell"/>
</dbReference>
<evidence type="ECO:0000313" key="9">
    <source>
        <dbReference type="EMBL" id="MBB6431274.1"/>
    </source>
</evidence>
<gene>
    <name evidence="9" type="ORF">HNQ40_003080</name>
</gene>
<dbReference type="InterPro" id="IPR010227">
    <property type="entry name" value="NADH_Q_OxRdtase_chainM/4"/>
</dbReference>
<feature type="transmembrane region" description="Helical" evidence="7">
    <location>
        <begin position="344"/>
        <end position="364"/>
    </location>
</feature>
<dbReference type="GO" id="GO:0003954">
    <property type="term" value="F:NADH dehydrogenase activity"/>
    <property type="evidence" value="ECO:0007669"/>
    <property type="project" value="TreeGrafter"/>
</dbReference>
<feature type="transmembrane region" description="Helical" evidence="7">
    <location>
        <begin position="77"/>
        <end position="105"/>
    </location>
</feature>
<evidence type="ECO:0000256" key="4">
    <source>
        <dbReference type="ARBA" id="ARBA00022989"/>
    </source>
</evidence>
<sequence>MLDPAWIISLQLYLPVLFAAGLLLPIPALSQRKVAWIYSATTSSISLLMTCIVFWAFDWSRPHEMQLFAEVPWLPQFGLTFQFGVDGVSIWLVGLATFLMPVVVLGSLLEVDHDMRAFHFWLHILEACLIGTFIARDVLMFYACFEFSLIPLLFLIGMFGHKNKLKAAKVYFYYSFTGSVFLLAGILYVAWFHFDTQGFWSFNIVELIAAGQAMSVTEQCWVLASFLAAFAIKTPMWPFHTWLPLAHTEAPTAGSVDLAGLVLKLGPYGLLRIAIPLAPAAAALFAPYLGVFAVLGVIVTALICWVQTDAKKLIAYSSVSHMGFVMLGLFAFDGGDIGATGAMYYLIAHGLASGGLFLCLGMLYDRFHTRDLREMGGLAKEMPMWSFFFILFALAAVGLPGLNGFVGEFLTMMGTANSPDGVLGWSFAVAAATGVILAAIYMLYCVGRLCFGPLKLPEYVPQKEVFETAISKRTFHGMSRREVMTVGPISVACVVLGLYPTPMLSSMEPVVQANTAAVKAEIAKLHGAPTSTGEAVVIGTVPTPEETIAAWAEIIEEANTDLELKPVTADRKSDIEDNDDVKSYTWSKYDQKAESSLREAAQ</sequence>
<evidence type="ECO:0000256" key="1">
    <source>
        <dbReference type="ARBA" id="ARBA00004127"/>
    </source>
</evidence>
<evidence type="ECO:0000259" key="8">
    <source>
        <dbReference type="Pfam" id="PF00361"/>
    </source>
</evidence>
<proteinExistence type="inferred from homology"/>
<dbReference type="RefSeq" id="WP_184678755.1">
    <property type="nucleotide sequence ID" value="NZ_JACHGY010000001.1"/>
</dbReference>
<evidence type="ECO:0000313" key="10">
    <source>
        <dbReference type="Proteomes" id="UP000541810"/>
    </source>
</evidence>
<evidence type="ECO:0000256" key="6">
    <source>
        <dbReference type="RuleBase" id="RU000320"/>
    </source>
</evidence>
<evidence type="ECO:0000256" key="3">
    <source>
        <dbReference type="ARBA" id="ARBA00022692"/>
    </source>
</evidence>
<feature type="transmembrane region" description="Helical" evidence="7">
    <location>
        <begin position="384"/>
        <end position="402"/>
    </location>
</feature>
<comment type="caution">
    <text evidence="9">The sequence shown here is derived from an EMBL/GenBank/DDBJ whole genome shotgun (WGS) entry which is preliminary data.</text>
</comment>
<feature type="transmembrane region" description="Helical" evidence="7">
    <location>
        <begin position="273"/>
        <end position="306"/>
    </location>
</feature>
<feature type="transmembrane region" description="Helical" evidence="7">
    <location>
        <begin position="117"/>
        <end position="134"/>
    </location>
</feature>
<evidence type="ECO:0000256" key="5">
    <source>
        <dbReference type="ARBA" id="ARBA00023136"/>
    </source>
</evidence>
<feature type="transmembrane region" description="Helical" evidence="7">
    <location>
        <begin position="140"/>
        <end position="159"/>
    </location>
</feature>
<feature type="transmembrane region" description="Helical" evidence="7">
    <location>
        <begin position="36"/>
        <end position="57"/>
    </location>
</feature>
<comment type="subcellular location">
    <subcellularLocation>
        <location evidence="1">Endomembrane system</location>
        <topology evidence="1">Multi-pass membrane protein</topology>
    </subcellularLocation>
    <subcellularLocation>
        <location evidence="6">Membrane</location>
        <topology evidence="6">Multi-pass membrane protein</topology>
    </subcellularLocation>
</comment>
<dbReference type="NCBIfam" id="TIGR01972">
    <property type="entry name" value="NDH_I_M"/>
    <property type="match status" value="1"/>
</dbReference>
<accession>A0A7X0HBC1</accession>
<feature type="transmembrane region" description="Helical" evidence="7">
    <location>
        <begin position="313"/>
        <end position="332"/>
    </location>
</feature>
<evidence type="ECO:0000256" key="2">
    <source>
        <dbReference type="ARBA" id="ARBA00009025"/>
    </source>
</evidence>
<dbReference type="PANTHER" id="PTHR43507:SF1">
    <property type="entry name" value="NADH-UBIQUINONE OXIDOREDUCTASE CHAIN 4"/>
    <property type="match status" value="1"/>
</dbReference>
<dbReference type="Proteomes" id="UP000541810">
    <property type="component" value="Unassembled WGS sequence"/>
</dbReference>
<comment type="similarity">
    <text evidence="2">Belongs to the complex I subunit 4 family.</text>
</comment>
<dbReference type="Pfam" id="PF00361">
    <property type="entry name" value="Proton_antipo_M"/>
    <property type="match status" value="1"/>
</dbReference>
<evidence type="ECO:0000256" key="7">
    <source>
        <dbReference type="SAM" id="Phobius"/>
    </source>
</evidence>
<name>A0A7X0HBC1_9BACT</name>
<dbReference type="PRINTS" id="PR01437">
    <property type="entry name" value="NUOXDRDTASE4"/>
</dbReference>
<protein>
    <submittedName>
        <fullName evidence="9">NADH-quinone oxidoreductase subunit M</fullName>
    </submittedName>
</protein>
<dbReference type="GO" id="GO:0048039">
    <property type="term" value="F:ubiquinone binding"/>
    <property type="evidence" value="ECO:0007669"/>
    <property type="project" value="TreeGrafter"/>
</dbReference>
<dbReference type="EMBL" id="JACHGY010000001">
    <property type="protein sequence ID" value="MBB6431274.1"/>
    <property type="molecule type" value="Genomic_DNA"/>
</dbReference>